<dbReference type="PRINTS" id="PR00502">
    <property type="entry name" value="NUDIXFAMILY"/>
</dbReference>
<dbReference type="CDD" id="cd03428">
    <property type="entry name" value="NUDIX_Ap4A_Nudt2"/>
    <property type="match status" value="1"/>
</dbReference>
<sequence>MKLKEIRACGVLVMRDEPELSFLLMKHAHRWDLPKGHLDEGETDEECALRELREETGIKAKEIQLIDGFRWITQYEVNSKRFRERCHKTVVIYLAKLLKPVKIKTTEHPDYEWVKWNPPHHIQHQTIDQLLTAVEEFLGQEKK</sequence>
<evidence type="ECO:0000256" key="3">
    <source>
        <dbReference type="ARBA" id="ARBA00022741"/>
    </source>
</evidence>
<dbReference type="GO" id="GO:0006167">
    <property type="term" value="P:AMP biosynthetic process"/>
    <property type="evidence" value="ECO:0007669"/>
    <property type="project" value="TreeGrafter"/>
</dbReference>
<dbReference type="Pfam" id="PF00293">
    <property type="entry name" value="NUDIX"/>
    <property type="match status" value="1"/>
</dbReference>
<reference evidence="8 9" key="1">
    <citation type="submission" date="2019-02" db="EMBL/GenBank/DDBJ databases">
        <title>Deep-cultivation of Planctomycetes and their phenomic and genomic characterization uncovers novel biology.</title>
        <authorList>
            <person name="Wiegand S."/>
            <person name="Jogler M."/>
            <person name="Boedeker C."/>
            <person name="Pinto D."/>
            <person name="Vollmers J."/>
            <person name="Rivas-Marin E."/>
            <person name="Kohn T."/>
            <person name="Peeters S.H."/>
            <person name="Heuer A."/>
            <person name="Rast P."/>
            <person name="Oberbeckmann S."/>
            <person name="Bunk B."/>
            <person name="Jeske O."/>
            <person name="Meyerdierks A."/>
            <person name="Storesund J.E."/>
            <person name="Kallscheuer N."/>
            <person name="Luecker S."/>
            <person name="Lage O.M."/>
            <person name="Pohl T."/>
            <person name="Merkel B.J."/>
            <person name="Hornburger P."/>
            <person name="Mueller R.-W."/>
            <person name="Bruemmer F."/>
            <person name="Labrenz M."/>
            <person name="Spormann A.M."/>
            <person name="Op den Camp H."/>
            <person name="Overmann J."/>
            <person name="Amann R."/>
            <person name="Jetten M.S.M."/>
            <person name="Mascher T."/>
            <person name="Medema M.H."/>
            <person name="Devos D.P."/>
            <person name="Kaster A.-K."/>
            <person name="Ovreas L."/>
            <person name="Rohde M."/>
            <person name="Galperin M.Y."/>
            <person name="Jogler C."/>
        </authorList>
    </citation>
    <scope>NUCLEOTIDE SEQUENCE [LARGE SCALE GENOMIC DNA]</scope>
    <source>
        <strain evidence="8 9">ETA_A8</strain>
    </source>
</reference>
<dbReference type="InterPro" id="IPR015797">
    <property type="entry name" value="NUDIX_hydrolase-like_dom_sf"/>
</dbReference>
<dbReference type="InterPro" id="IPR020084">
    <property type="entry name" value="NUDIX_hydrolase_CS"/>
</dbReference>
<dbReference type="SUPFAM" id="SSF55811">
    <property type="entry name" value="Nudix"/>
    <property type="match status" value="1"/>
</dbReference>
<dbReference type="Gene3D" id="3.90.79.10">
    <property type="entry name" value="Nucleoside Triphosphate Pyrophosphohydrolase"/>
    <property type="match status" value="1"/>
</dbReference>
<evidence type="ECO:0000256" key="6">
    <source>
        <dbReference type="RuleBase" id="RU003476"/>
    </source>
</evidence>
<dbReference type="OrthoDB" id="9816289at2"/>
<gene>
    <name evidence="8" type="primary">mutT4</name>
    <name evidence="8" type="ORF">ETAA8_66730</name>
</gene>
<dbReference type="PANTHER" id="PTHR21340:SF0">
    <property type="entry name" value="BIS(5'-NUCLEOSYL)-TETRAPHOSPHATASE [ASYMMETRICAL]"/>
    <property type="match status" value="1"/>
</dbReference>
<protein>
    <recommendedName>
        <fullName evidence="2">Bis(5'-nucleosyl)-tetraphosphatase [asymmetrical]</fullName>
    </recommendedName>
    <alternativeName>
        <fullName evidence="5">Diadenosine 5',5'''-P1,P4-tetraphosphate asymmetrical hydrolase</fullName>
    </alternativeName>
</protein>
<evidence type="ECO:0000256" key="4">
    <source>
        <dbReference type="ARBA" id="ARBA00022801"/>
    </source>
</evidence>
<evidence type="ECO:0000256" key="2">
    <source>
        <dbReference type="ARBA" id="ARBA00018911"/>
    </source>
</evidence>
<dbReference type="GO" id="GO:0006754">
    <property type="term" value="P:ATP biosynthetic process"/>
    <property type="evidence" value="ECO:0007669"/>
    <property type="project" value="TreeGrafter"/>
</dbReference>
<keyword evidence="3" id="KW-0547">Nucleotide-binding</keyword>
<dbReference type="AlphaFoldDB" id="A0A517YMS0"/>
<evidence type="ECO:0000313" key="9">
    <source>
        <dbReference type="Proteomes" id="UP000315017"/>
    </source>
</evidence>
<organism evidence="8 9">
    <name type="scientific">Anatilimnocola aggregata</name>
    <dbReference type="NCBI Taxonomy" id="2528021"/>
    <lineage>
        <taxon>Bacteria</taxon>
        <taxon>Pseudomonadati</taxon>
        <taxon>Planctomycetota</taxon>
        <taxon>Planctomycetia</taxon>
        <taxon>Pirellulales</taxon>
        <taxon>Pirellulaceae</taxon>
        <taxon>Anatilimnocola</taxon>
    </lineage>
</organism>
<name>A0A517YMS0_9BACT</name>
<evidence type="ECO:0000259" key="7">
    <source>
        <dbReference type="PROSITE" id="PS51462"/>
    </source>
</evidence>
<dbReference type="InterPro" id="IPR003565">
    <property type="entry name" value="Tetra_PHTase"/>
</dbReference>
<keyword evidence="9" id="KW-1185">Reference proteome</keyword>
<dbReference type="PROSITE" id="PS00893">
    <property type="entry name" value="NUDIX_BOX"/>
    <property type="match status" value="1"/>
</dbReference>
<comment type="similarity">
    <text evidence="1 6">Belongs to the Nudix hydrolase family.</text>
</comment>
<keyword evidence="4 6" id="KW-0378">Hydrolase</keyword>
<dbReference type="EMBL" id="CP036274">
    <property type="protein sequence ID" value="QDU31514.1"/>
    <property type="molecule type" value="Genomic_DNA"/>
</dbReference>
<feature type="domain" description="Nudix hydrolase" evidence="7">
    <location>
        <begin position="4"/>
        <end position="136"/>
    </location>
</feature>
<dbReference type="InterPro" id="IPR000086">
    <property type="entry name" value="NUDIX_hydrolase_dom"/>
</dbReference>
<dbReference type="RefSeq" id="WP_145098769.1">
    <property type="nucleotide sequence ID" value="NZ_CP036274.1"/>
</dbReference>
<evidence type="ECO:0000256" key="1">
    <source>
        <dbReference type="ARBA" id="ARBA00005582"/>
    </source>
</evidence>
<dbReference type="Proteomes" id="UP000315017">
    <property type="component" value="Chromosome"/>
</dbReference>
<dbReference type="PANTHER" id="PTHR21340">
    <property type="entry name" value="DIADENOSINE 5,5-P1,P4-TETRAPHOSPHATE PYROPHOSPHOHYDROLASE MUTT"/>
    <property type="match status" value="1"/>
</dbReference>
<proteinExistence type="inferred from homology"/>
<dbReference type="GO" id="GO:0004081">
    <property type="term" value="F:bis(5'-nucleosyl)-tetraphosphatase (asymmetrical) activity"/>
    <property type="evidence" value="ECO:0007669"/>
    <property type="project" value="TreeGrafter"/>
</dbReference>
<dbReference type="InterPro" id="IPR020476">
    <property type="entry name" value="Nudix_hydrolase"/>
</dbReference>
<dbReference type="InterPro" id="IPR051325">
    <property type="entry name" value="Nudix_hydrolase_domain"/>
</dbReference>
<evidence type="ECO:0000256" key="5">
    <source>
        <dbReference type="ARBA" id="ARBA00032644"/>
    </source>
</evidence>
<accession>A0A517YMS0</accession>
<evidence type="ECO:0000313" key="8">
    <source>
        <dbReference type="EMBL" id="QDU31514.1"/>
    </source>
</evidence>
<dbReference type="KEGG" id="aagg:ETAA8_66730"/>
<dbReference type="PROSITE" id="PS51462">
    <property type="entry name" value="NUDIX"/>
    <property type="match status" value="1"/>
</dbReference>
<dbReference type="GO" id="GO:0000166">
    <property type="term" value="F:nucleotide binding"/>
    <property type="evidence" value="ECO:0007669"/>
    <property type="project" value="UniProtKB-KW"/>
</dbReference>